<feature type="non-terminal residue" evidence="12">
    <location>
        <position position="400"/>
    </location>
</feature>
<protein>
    <recommendedName>
        <fullName evidence="6">Alpha N-terminal protein methyltransferase 1</fullName>
        <ecNumber evidence="5">2.1.1.244</ecNumber>
    </recommendedName>
    <alternativeName>
        <fullName evidence="7">X-Pro-Lys N-terminal protein methyltransferase 1</fullName>
    </alternativeName>
</protein>
<dbReference type="Gene3D" id="3.40.50.150">
    <property type="entry name" value="Vaccinia Virus protein VP39"/>
    <property type="match status" value="2"/>
</dbReference>
<dbReference type="OrthoDB" id="1298661at2759"/>
<dbReference type="SUPFAM" id="SSF53335">
    <property type="entry name" value="S-adenosyl-L-methionine-dependent methyltransferases"/>
    <property type="match status" value="2"/>
</dbReference>
<keyword evidence="13" id="KW-1185">Reference proteome</keyword>
<evidence type="ECO:0000256" key="8">
    <source>
        <dbReference type="ARBA" id="ARBA00047306"/>
    </source>
</evidence>
<organism evidence="12 13">
    <name type="scientific">Pseudomicrostroma glucosiphilum</name>
    <dbReference type="NCBI Taxonomy" id="1684307"/>
    <lineage>
        <taxon>Eukaryota</taxon>
        <taxon>Fungi</taxon>
        <taxon>Dikarya</taxon>
        <taxon>Basidiomycota</taxon>
        <taxon>Ustilaginomycotina</taxon>
        <taxon>Exobasidiomycetes</taxon>
        <taxon>Microstromatales</taxon>
        <taxon>Microstromatales incertae sedis</taxon>
        <taxon>Pseudomicrostroma</taxon>
    </lineage>
</organism>
<feature type="compositionally biased region" description="Basic and acidic residues" evidence="11">
    <location>
        <begin position="203"/>
        <end position="212"/>
    </location>
</feature>
<feature type="region of interest" description="Disordered" evidence="11">
    <location>
        <begin position="307"/>
        <end position="330"/>
    </location>
</feature>
<dbReference type="PANTHER" id="PTHR12753:SF0">
    <property type="entry name" value="ALPHA N-TERMINAL PROTEIN METHYLTRANSFERASE 1"/>
    <property type="match status" value="1"/>
</dbReference>
<evidence type="ECO:0000256" key="4">
    <source>
        <dbReference type="ARBA" id="ARBA00022691"/>
    </source>
</evidence>
<accession>A0A316U9D2</accession>
<keyword evidence="4" id="KW-0949">S-adenosyl-L-methionine</keyword>
<proteinExistence type="inferred from homology"/>
<dbReference type="InterPro" id="IPR008576">
    <property type="entry name" value="MeTrfase_NTM1"/>
</dbReference>
<dbReference type="Pfam" id="PF05891">
    <property type="entry name" value="Methyltransf_PK"/>
    <property type="match status" value="3"/>
</dbReference>
<evidence type="ECO:0000256" key="6">
    <source>
        <dbReference type="ARBA" id="ARBA00039449"/>
    </source>
</evidence>
<evidence type="ECO:0000256" key="3">
    <source>
        <dbReference type="ARBA" id="ARBA00022679"/>
    </source>
</evidence>
<evidence type="ECO:0000256" key="7">
    <source>
        <dbReference type="ARBA" id="ARBA00043129"/>
    </source>
</evidence>
<keyword evidence="3" id="KW-0808">Transferase</keyword>
<comment type="catalytic activity">
    <reaction evidence="10">
        <text>N-terminal L-alanyl-L-prolyl-L-lysyl-[protein] + 3 S-adenosyl-L-methionine = N-terminal N,N,N-trimethyl-L-alanyl-L-prolyl-L-lysyl-[protein] + 3 S-adenosyl-L-homocysteine + 3 H(+)</text>
        <dbReference type="Rhea" id="RHEA:54712"/>
        <dbReference type="Rhea" id="RHEA-COMP:13785"/>
        <dbReference type="Rhea" id="RHEA-COMP:13971"/>
        <dbReference type="ChEBI" id="CHEBI:15378"/>
        <dbReference type="ChEBI" id="CHEBI:57856"/>
        <dbReference type="ChEBI" id="CHEBI:59789"/>
        <dbReference type="ChEBI" id="CHEBI:138057"/>
        <dbReference type="ChEBI" id="CHEBI:138315"/>
        <dbReference type="EC" id="2.1.1.244"/>
    </reaction>
</comment>
<dbReference type="InterPro" id="IPR029063">
    <property type="entry name" value="SAM-dependent_MTases_sf"/>
</dbReference>
<sequence length="400" mass="43071">MAHRTLSLHPKPDVSGGIEYWQTVEANVNGVLGGYGLGTLPRVDALGSRLFLLSLLPRLSTIPDVTQDPKVWREQRAKRGGRRTRALDAGAGVGRVTRDVLGLLLDEVHLVEPVRKFLVQAATEAPTWPSLQTAPSSSTSSPTQPKSVHFHISTLHALDPARPWSTSDGGIFLNPNGSAMAAIFLNPNGSAMAANGGGRNKRAKVDDKEKKLAGQGAEGGSDAALIPPVTAPSADAKSKSSASAPDVEVKSESSTTAAPPASAALESPEAEPLQYDVIWCQWMLQHLSDPDLISFLHRAKAALVKNVRPAPSQEGGDEEEEEAKAKEEEPQDGVIVVKENVCTENEDGSENVWWDEEDKSITRSSKAYERVFREAGLEVVRCEVQEGLPEELFVVKMWAL</sequence>
<dbReference type="PANTHER" id="PTHR12753">
    <property type="entry name" value="AD-003 - RELATED"/>
    <property type="match status" value="1"/>
</dbReference>
<name>A0A316U9D2_9BASI</name>
<keyword evidence="2" id="KW-0489">Methyltransferase</keyword>
<dbReference type="GO" id="GO:0071885">
    <property type="term" value="F:N-terminal protein N-methyltransferase activity"/>
    <property type="evidence" value="ECO:0007669"/>
    <property type="project" value="UniProtKB-EC"/>
</dbReference>
<evidence type="ECO:0000256" key="9">
    <source>
        <dbReference type="ARBA" id="ARBA00047885"/>
    </source>
</evidence>
<gene>
    <name evidence="12" type="ORF">BCV69DRAFT_281755</name>
</gene>
<evidence type="ECO:0000313" key="13">
    <source>
        <dbReference type="Proteomes" id="UP000245942"/>
    </source>
</evidence>
<dbReference type="GO" id="GO:0005737">
    <property type="term" value="C:cytoplasm"/>
    <property type="evidence" value="ECO:0007669"/>
    <property type="project" value="TreeGrafter"/>
</dbReference>
<evidence type="ECO:0000256" key="11">
    <source>
        <dbReference type="SAM" id="MobiDB-lite"/>
    </source>
</evidence>
<reference evidence="12 13" key="1">
    <citation type="journal article" date="2018" name="Mol. Biol. Evol.">
        <title>Broad Genomic Sampling Reveals a Smut Pathogenic Ancestry of the Fungal Clade Ustilaginomycotina.</title>
        <authorList>
            <person name="Kijpornyongpan T."/>
            <person name="Mondo S.J."/>
            <person name="Barry K."/>
            <person name="Sandor L."/>
            <person name="Lee J."/>
            <person name="Lipzen A."/>
            <person name="Pangilinan J."/>
            <person name="LaButti K."/>
            <person name="Hainaut M."/>
            <person name="Henrissat B."/>
            <person name="Grigoriev I.V."/>
            <person name="Spatafora J.W."/>
            <person name="Aime M.C."/>
        </authorList>
    </citation>
    <scope>NUCLEOTIDE SEQUENCE [LARGE SCALE GENOMIC DNA]</scope>
    <source>
        <strain evidence="12 13">MCA 4718</strain>
    </source>
</reference>
<comment type="similarity">
    <text evidence="1">Belongs to the methyltransferase superfamily. NTM1 family.</text>
</comment>
<feature type="compositionally biased region" description="Low complexity" evidence="11">
    <location>
        <begin position="231"/>
        <end position="269"/>
    </location>
</feature>
<dbReference type="GeneID" id="37013833"/>
<dbReference type="STRING" id="1684307.A0A316U9D2"/>
<evidence type="ECO:0000256" key="5">
    <source>
        <dbReference type="ARBA" id="ARBA00039112"/>
    </source>
</evidence>
<dbReference type="EC" id="2.1.1.244" evidence="5"/>
<comment type="catalytic activity">
    <reaction evidence="8">
        <text>N-terminal L-seryl-L-prolyl-L-lysyl-[protein] + 3 S-adenosyl-L-methionine = N-terminal N,N,N-trimethyl-L-seryl-L-prolyl-L-lysyl-[protein] + 3 S-adenosyl-L-homocysteine + 3 H(+)</text>
        <dbReference type="Rhea" id="RHEA:54724"/>
        <dbReference type="Rhea" id="RHEA-COMP:13789"/>
        <dbReference type="Rhea" id="RHEA-COMP:13973"/>
        <dbReference type="ChEBI" id="CHEBI:15378"/>
        <dbReference type="ChEBI" id="CHEBI:57856"/>
        <dbReference type="ChEBI" id="CHEBI:59789"/>
        <dbReference type="ChEBI" id="CHEBI:138061"/>
        <dbReference type="ChEBI" id="CHEBI:138317"/>
        <dbReference type="EC" id="2.1.1.244"/>
    </reaction>
</comment>
<evidence type="ECO:0000313" key="12">
    <source>
        <dbReference type="EMBL" id="PWN21840.1"/>
    </source>
</evidence>
<comment type="catalytic activity">
    <reaction evidence="9">
        <text>N-terminal L-prolyl-L-prolyl-L-lysyl-[protein] + 2 S-adenosyl-L-methionine = N-terminal N,N-dimethyl-L-prolyl-L-prolyl-L-lysyl-[protein] + 2 S-adenosyl-L-homocysteine + 2 H(+)</text>
        <dbReference type="Rhea" id="RHEA:54736"/>
        <dbReference type="Rhea" id="RHEA-COMP:13787"/>
        <dbReference type="Rhea" id="RHEA-COMP:13974"/>
        <dbReference type="ChEBI" id="CHEBI:15378"/>
        <dbReference type="ChEBI" id="CHEBI:57856"/>
        <dbReference type="ChEBI" id="CHEBI:59789"/>
        <dbReference type="ChEBI" id="CHEBI:138059"/>
        <dbReference type="ChEBI" id="CHEBI:138318"/>
        <dbReference type="EC" id="2.1.1.244"/>
    </reaction>
</comment>
<dbReference type="RefSeq" id="XP_025349000.1">
    <property type="nucleotide sequence ID" value="XM_025492099.1"/>
</dbReference>
<feature type="region of interest" description="Disordered" evidence="11">
    <location>
        <begin position="194"/>
        <end position="269"/>
    </location>
</feature>
<evidence type="ECO:0000256" key="1">
    <source>
        <dbReference type="ARBA" id="ARBA00009059"/>
    </source>
</evidence>
<dbReference type="Proteomes" id="UP000245942">
    <property type="component" value="Unassembled WGS sequence"/>
</dbReference>
<evidence type="ECO:0000256" key="2">
    <source>
        <dbReference type="ARBA" id="ARBA00022603"/>
    </source>
</evidence>
<dbReference type="AlphaFoldDB" id="A0A316U9D2"/>
<dbReference type="EMBL" id="KZ819324">
    <property type="protein sequence ID" value="PWN21840.1"/>
    <property type="molecule type" value="Genomic_DNA"/>
</dbReference>
<evidence type="ECO:0000256" key="10">
    <source>
        <dbReference type="ARBA" id="ARBA00048167"/>
    </source>
</evidence>
<dbReference type="GO" id="GO:0032259">
    <property type="term" value="P:methylation"/>
    <property type="evidence" value="ECO:0007669"/>
    <property type="project" value="UniProtKB-KW"/>
</dbReference>